<dbReference type="Proteomes" id="UP001164250">
    <property type="component" value="Chromosome 1"/>
</dbReference>
<reference evidence="2" key="1">
    <citation type="journal article" date="2023" name="G3 (Bethesda)">
        <title>Genome assembly and association tests identify interacting loci associated with vigor, precocity, and sex in interspecific pistachio rootstocks.</title>
        <authorList>
            <person name="Palmer W."/>
            <person name="Jacygrad E."/>
            <person name="Sagayaradj S."/>
            <person name="Cavanaugh K."/>
            <person name="Han R."/>
            <person name="Bertier L."/>
            <person name="Beede B."/>
            <person name="Kafkas S."/>
            <person name="Golino D."/>
            <person name="Preece J."/>
            <person name="Michelmore R."/>
        </authorList>
    </citation>
    <scope>NUCLEOTIDE SEQUENCE [LARGE SCALE GENOMIC DNA]</scope>
</reference>
<evidence type="ECO:0000313" key="2">
    <source>
        <dbReference type="Proteomes" id="UP001164250"/>
    </source>
</evidence>
<sequence length="113" mass="13198">MGLMEEREEEDDMGTIHLVKEGEEEDDDLGIIHLVEEGEEEDDEQQEIKKMEVEIHPNDKMVVKYQEEYIRNARGVQLFTCKWLPFSSAKAVVFLCHGYGMECGGFMRGNKYY</sequence>
<proteinExistence type="predicted"/>
<keyword evidence="2" id="KW-1185">Reference proteome</keyword>
<comment type="caution">
    <text evidence="1">The sequence shown here is derived from an EMBL/GenBank/DDBJ whole genome shotgun (WGS) entry which is preliminary data.</text>
</comment>
<accession>A0ACC1C820</accession>
<gene>
    <name evidence="1" type="ORF">Patl1_00996</name>
</gene>
<protein>
    <submittedName>
        <fullName evidence="1">Uncharacterized protein</fullName>
    </submittedName>
</protein>
<name>A0ACC1C820_9ROSI</name>
<organism evidence="1 2">
    <name type="scientific">Pistacia atlantica</name>
    <dbReference type="NCBI Taxonomy" id="434234"/>
    <lineage>
        <taxon>Eukaryota</taxon>
        <taxon>Viridiplantae</taxon>
        <taxon>Streptophyta</taxon>
        <taxon>Embryophyta</taxon>
        <taxon>Tracheophyta</taxon>
        <taxon>Spermatophyta</taxon>
        <taxon>Magnoliopsida</taxon>
        <taxon>eudicotyledons</taxon>
        <taxon>Gunneridae</taxon>
        <taxon>Pentapetalae</taxon>
        <taxon>rosids</taxon>
        <taxon>malvids</taxon>
        <taxon>Sapindales</taxon>
        <taxon>Anacardiaceae</taxon>
        <taxon>Pistacia</taxon>
    </lineage>
</organism>
<evidence type="ECO:0000313" key="1">
    <source>
        <dbReference type="EMBL" id="KAJ0111816.1"/>
    </source>
</evidence>
<dbReference type="EMBL" id="CM047897">
    <property type="protein sequence ID" value="KAJ0111816.1"/>
    <property type="molecule type" value="Genomic_DNA"/>
</dbReference>